<dbReference type="CDD" id="cd00121">
    <property type="entry name" value="MATH"/>
    <property type="match status" value="2"/>
</dbReference>
<dbReference type="Gene3D" id="2.60.210.10">
    <property type="entry name" value="Apoptosis, Tumor Necrosis Factor Receptor Associated Protein 2, Chain A"/>
    <property type="match status" value="2"/>
</dbReference>
<name>A0A565B2P3_9BRAS</name>
<gene>
    <name evidence="2" type="ORF">ANE_LOCUS5614</name>
</gene>
<feature type="domain" description="MATH" evidence="1">
    <location>
        <begin position="212"/>
        <end position="330"/>
    </location>
</feature>
<dbReference type="Proteomes" id="UP000489600">
    <property type="component" value="Unassembled WGS sequence"/>
</dbReference>
<proteinExistence type="predicted"/>
<reference evidence="2" key="1">
    <citation type="submission" date="2019-07" db="EMBL/GenBank/DDBJ databases">
        <authorList>
            <person name="Dittberner H."/>
        </authorList>
    </citation>
    <scope>NUCLEOTIDE SEQUENCE [LARGE SCALE GENOMIC DNA]</scope>
</reference>
<dbReference type="EMBL" id="CABITT030000002">
    <property type="protein sequence ID" value="VVA95169.1"/>
    <property type="molecule type" value="Genomic_DNA"/>
</dbReference>
<dbReference type="Pfam" id="PF22486">
    <property type="entry name" value="MATH_2"/>
    <property type="match status" value="2"/>
</dbReference>
<protein>
    <recommendedName>
        <fullName evidence="1">MATH domain-containing protein</fullName>
    </recommendedName>
</protein>
<dbReference type="SMART" id="SM00061">
    <property type="entry name" value="MATH"/>
    <property type="match status" value="2"/>
</dbReference>
<accession>A0A565B2P3</accession>
<dbReference type="InterPro" id="IPR008974">
    <property type="entry name" value="TRAF-like"/>
</dbReference>
<evidence type="ECO:0000313" key="3">
    <source>
        <dbReference type="Proteomes" id="UP000489600"/>
    </source>
</evidence>
<dbReference type="PANTHER" id="PTHR46162">
    <property type="entry name" value="TRAF-LIKE FAMILY PROTEIN"/>
    <property type="match status" value="1"/>
</dbReference>
<dbReference type="InterPro" id="IPR002083">
    <property type="entry name" value="MATH/TRAF_dom"/>
</dbReference>
<keyword evidence="3" id="KW-1185">Reference proteome</keyword>
<dbReference type="SUPFAM" id="SSF49599">
    <property type="entry name" value="TRAF domain-like"/>
    <property type="match status" value="2"/>
</dbReference>
<evidence type="ECO:0000313" key="2">
    <source>
        <dbReference type="EMBL" id="VVA95169.1"/>
    </source>
</evidence>
<organism evidence="2 3">
    <name type="scientific">Arabis nemorensis</name>
    <dbReference type="NCBI Taxonomy" id="586526"/>
    <lineage>
        <taxon>Eukaryota</taxon>
        <taxon>Viridiplantae</taxon>
        <taxon>Streptophyta</taxon>
        <taxon>Embryophyta</taxon>
        <taxon>Tracheophyta</taxon>
        <taxon>Spermatophyta</taxon>
        <taxon>Magnoliopsida</taxon>
        <taxon>eudicotyledons</taxon>
        <taxon>Gunneridae</taxon>
        <taxon>Pentapetalae</taxon>
        <taxon>rosids</taxon>
        <taxon>malvids</taxon>
        <taxon>Brassicales</taxon>
        <taxon>Brassicaceae</taxon>
        <taxon>Arabideae</taxon>
        <taxon>Arabis</taxon>
    </lineage>
</organism>
<dbReference type="PROSITE" id="PS50144">
    <property type="entry name" value="MATH"/>
    <property type="match status" value="2"/>
</dbReference>
<comment type="caution">
    <text evidence="2">The sequence shown here is derived from an EMBL/GenBank/DDBJ whole genome shotgun (WGS) entry which is preliminary data.</text>
</comment>
<dbReference type="AlphaFoldDB" id="A0A565B2P3"/>
<evidence type="ECO:0000259" key="1">
    <source>
        <dbReference type="PROSITE" id="PS50144"/>
    </source>
</evidence>
<dbReference type="OrthoDB" id="1883087at2759"/>
<feature type="domain" description="MATH" evidence="1">
    <location>
        <begin position="55"/>
        <end position="192"/>
    </location>
</feature>
<sequence>METGAAVEEGFLDVENSGRLPCHFMRSRSASASIPARNHEKLSVPIRQEIRERPPTSYCVKFQSFATMSKLVKSNGDMYESRPFSIGGYNWTLLIYPNVNKPEGSGGFVSLYVKIDNSTLIANPRDVYAEITFLTYKSTIDKYHILKETDAQRFHLFRQQWGQLNFLEIGYYENPAHGFIFNGGESVFGVDIFVTNPFKEWEVVSYEQNIRDPIFNWKLTKFSTRDLDYYTSGSFSSGGRDWELKVYPNGVGSGMGNSLSLYLLSTSGENGYVEAKLRVIGSTNVEKQVAGMPNATENGWGFDKFMPLADIRDTSKGFLVNDALKIEVEIVSFSKTDSI</sequence>
<dbReference type="PANTHER" id="PTHR46162:SF58">
    <property type="entry name" value="TRAF-LIKE FAMILY PROTEIN"/>
    <property type="match status" value="1"/>
</dbReference>